<dbReference type="InterPro" id="IPR050595">
    <property type="entry name" value="Bact_response_regulator"/>
</dbReference>
<keyword evidence="5" id="KW-1185">Reference proteome</keyword>
<dbReference type="InterPro" id="IPR001789">
    <property type="entry name" value="Sig_transdc_resp-reg_receiver"/>
</dbReference>
<dbReference type="InterPro" id="IPR011006">
    <property type="entry name" value="CheY-like_superfamily"/>
</dbReference>
<dbReference type="EMBL" id="JAEPBG010000006">
    <property type="protein sequence ID" value="MBK4735866.1"/>
    <property type="molecule type" value="Genomic_DNA"/>
</dbReference>
<gene>
    <name evidence="4" type="ORF">JJB74_14700</name>
</gene>
<dbReference type="PANTHER" id="PTHR44591">
    <property type="entry name" value="STRESS RESPONSE REGULATOR PROTEIN 1"/>
    <property type="match status" value="1"/>
</dbReference>
<dbReference type="RefSeq" id="WP_200592742.1">
    <property type="nucleotide sequence ID" value="NZ_JAEPBG010000006.1"/>
</dbReference>
<feature type="modified residue" description="4-aspartylphosphate" evidence="2">
    <location>
        <position position="52"/>
    </location>
</feature>
<dbReference type="SMART" id="SM00448">
    <property type="entry name" value="REC"/>
    <property type="match status" value="1"/>
</dbReference>
<evidence type="ECO:0000259" key="3">
    <source>
        <dbReference type="PROSITE" id="PS50110"/>
    </source>
</evidence>
<dbReference type="GO" id="GO:0000160">
    <property type="term" value="P:phosphorelay signal transduction system"/>
    <property type="evidence" value="ECO:0007669"/>
    <property type="project" value="InterPro"/>
</dbReference>
<dbReference type="PANTHER" id="PTHR44591:SF3">
    <property type="entry name" value="RESPONSE REGULATORY DOMAIN-CONTAINING PROTEIN"/>
    <property type="match status" value="1"/>
</dbReference>
<comment type="caution">
    <text evidence="4">The sequence shown here is derived from an EMBL/GenBank/DDBJ whole genome shotgun (WGS) entry which is preliminary data.</text>
</comment>
<keyword evidence="1 2" id="KW-0597">Phosphoprotein</keyword>
<feature type="domain" description="Response regulatory" evidence="3">
    <location>
        <begin position="3"/>
        <end position="113"/>
    </location>
</feature>
<dbReference type="Gene3D" id="3.40.50.2300">
    <property type="match status" value="1"/>
</dbReference>
<dbReference type="PROSITE" id="PS50110">
    <property type="entry name" value="RESPONSE_REGULATORY"/>
    <property type="match status" value="1"/>
</dbReference>
<organism evidence="4 5">
    <name type="scientific">Noviherbaspirillum pedocola</name>
    <dbReference type="NCBI Taxonomy" id="2801341"/>
    <lineage>
        <taxon>Bacteria</taxon>
        <taxon>Pseudomonadati</taxon>
        <taxon>Pseudomonadota</taxon>
        <taxon>Betaproteobacteria</taxon>
        <taxon>Burkholderiales</taxon>
        <taxon>Oxalobacteraceae</taxon>
        <taxon>Noviherbaspirillum</taxon>
    </lineage>
</organism>
<evidence type="ECO:0000256" key="2">
    <source>
        <dbReference type="PROSITE-ProRule" id="PRU00169"/>
    </source>
</evidence>
<dbReference type="Proteomes" id="UP000622890">
    <property type="component" value="Unassembled WGS sequence"/>
</dbReference>
<evidence type="ECO:0000313" key="4">
    <source>
        <dbReference type="EMBL" id="MBK4735866.1"/>
    </source>
</evidence>
<dbReference type="AlphaFoldDB" id="A0A934W233"/>
<evidence type="ECO:0000256" key="1">
    <source>
        <dbReference type="ARBA" id="ARBA00022553"/>
    </source>
</evidence>
<accession>A0A934W233</accession>
<evidence type="ECO:0000313" key="5">
    <source>
        <dbReference type="Proteomes" id="UP000622890"/>
    </source>
</evidence>
<dbReference type="Pfam" id="PF00072">
    <property type="entry name" value="Response_reg"/>
    <property type="match status" value="1"/>
</dbReference>
<sequence>MKHILVVDDEVAITYVFRRYFEHCGYRVSTADNGDSAWSSFQRDPADAVLTDQTMPGLSGVELTKHIHAKDATIPVILFSAYVRDIVNPGGNTVMLEKPASMTIILGLIKERLNRASAAQSSGHGDARDCACCFTEGKPRQ</sequence>
<protein>
    <submittedName>
        <fullName evidence="4">Response regulator</fullName>
    </submittedName>
</protein>
<dbReference type="SUPFAM" id="SSF52172">
    <property type="entry name" value="CheY-like"/>
    <property type="match status" value="1"/>
</dbReference>
<reference evidence="4" key="1">
    <citation type="submission" date="2021-01" db="EMBL/GenBank/DDBJ databases">
        <title>Genome sequence of strain Noviherbaspirillum sp. DKR-6.</title>
        <authorList>
            <person name="Chaudhary D.K."/>
        </authorList>
    </citation>
    <scope>NUCLEOTIDE SEQUENCE</scope>
    <source>
        <strain evidence="4">DKR-6</strain>
    </source>
</reference>
<proteinExistence type="predicted"/>
<name>A0A934W233_9BURK</name>